<reference evidence="7 8" key="1">
    <citation type="submission" date="2024-03" db="EMBL/GenBank/DDBJ databases">
        <authorList>
            <person name="Jo J.-H."/>
        </authorList>
    </citation>
    <scope>NUCLEOTIDE SEQUENCE [LARGE SCALE GENOMIC DNA]</scope>
    <source>
        <strain evidence="7 8">AS3R-12</strain>
    </source>
</reference>
<dbReference type="RefSeq" id="WP_339964298.1">
    <property type="nucleotide sequence ID" value="NZ_JBBHJY010000001.1"/>
</dbReference>
<dbReference type="PANTHER" id="PTHR30481:SF4">
    <property type="entry name" value="SITE-SPECIFIC DNA-METHYLTRANSFERASE (ADENINE-SPECIFIC)"/>
    <property type="match status" value="1"/>
</dbReference>
<dbReference type="Proteomes" id="UP001379235">
    <property type="component" value="Unassembled WGS sequence"/>
</dbReference>
<evidence type="ECO:0000313" key="7">
    <source>
        <dbReference type="EMBL" id="MEJ6008692.1"/>
    </source>
</evidence>
<gene>
    <name evidence="7" type="ORF">WG900_02040</name>
</gene>
<name>A0ABU8S456_9SPHN</name>
<evidence type="ECO:0000256" key="6">
    <source>
        <dbReference type="ARBA" id="ARBA00047942"/>
    </source>
</evidence>
<evidence type="ECO:0000256" key="3">
    <source>
        <dbReference type="ARBA" id="ARBA00022603"/>
    </source>
</evidence>
<evidence type="ECO:0000256" key="5">
    <source>
        <dbReference type="ARBA" id="ARBA00022691"/>
    </source>
</evidence>
<dbReference type="Gene3D" id="1.10.1020.10">
    <property type="entry name" value="Adenine-specific Methyltransferase, Domain 2"/>
    <property type="match status" value="1"/>
</dbReference>
<dbReference type="SUPFAM" id="SSF53335">
    <property type="entry name" value="S-adenosyl-L-methionine-dependent methyltransferases"/>
    <property type="match status" value="1"/>
</dbReference>
<comment type="caution">
    <text evidence="7">The sequence shown here is derived from an EMBL/GenBank/DDBJ whole genome shotgun (WGS) entry which is preliminary data.</text>
</comment>
<dbReference type="InterPro" id="IPR023095">
    <property type="entry name" value="Ade_MeTrfase_dom_2"/>
</dbReference>
<accession>A0ABU8S456</accession>
<keyword evidence="5" id="KW-0949">S-adenosyl-L-methionine</keyword>
<dbReference type="InterPro" id="IPR012327">
    <property type="entry name" value="MeTrfase_D12"/>
</dbReference>
<dbReference type="EMBL" id="JBBHJY010000001">
    <property type="protein sequence ID" value="MEJ6008692.1"/>
    <property type="molecule type" value="Genomic_DNA"/>
</dbReference>
<dbReference type="PANTHER" id="PTHR30481">
    <property type="entry name" value="DNA ADENINE METHYLASE"/>
    <property type="match status" value="1"/>
</dbReference>
<evidence type="ECO:0000313" key="8">
    <source>
        <dbReference type="Proteomes" id="UP001379235"/>
    </source>
</evidence>
<evidence type="ECO:0000256" key="1">
    <source>
        <dbReference type="ARBA" id="ARBA00006594"/>
    </source>
</evidence>
<dbReference type="InterPro" id="IPR029063">
    <property type="entry name" value="SAM-dependent_MTases_sf"/>
</dbReference>
<keyword evidence="8" id="KW-1185">Reference proteome</keyword>
<proteinExistence type="inferred from homology"/>
<keyword evidence="4" id="KW-0808">Transferase</keyword>
<dbReference type="GO" id="GO:0008168">
    <property type="term" value="F:methyltransferase activity"/>
    <property type="evidence" value="ECO:0007669"/>
    <property type="project" value="UniProtKB-KW"/>
</dbReference>
<comment type="catalytic activity">
    <reaction evidence="6">
        <text>a 2'-deoxyadenosine in DNA + S-adenosyl-L-methionine = an N(6)-methyl-2'-deoxyadenosine in DNA + S-adenosyl-L-homocysteine + H(+)</text>
        <dbReference type="Rhea" id="RHEA:15197"/>
        <dbReference type="Rhea" id="RHEA-COMP:12418"/>
        <dbReference type="Rhea" id="RHEA-COMP:12419"/>
        <dbReference type="ChEBI" id="CHEBI:15378"/>
        <dbReference type="ChEBI" id="CHEBI:57856"/>
        <dbReference type="ChEBI" id="CHEBI:59789"/>
        <dbReference type="ChEBI" id="CHEBI:90615"/>
        <dbReference type="ChEBI" id="CHEBI:90616"/>
        <dbReference type="EC" id="2.1.1.72"/>
    </reaction>
</comment>
<organism evidence="7 8">
    <name type="scientific">Novosphingobium aquae</name>
    <dbReference type="NCBI Taxonomy" id="3133435"/>
    <lineage>
        <taxon>Bacteria</taxon>
        <taxon>Pseudomonadati</taxon>
        <taxon>Pseudomonadota</taxon>
        <taxon>Alphaproteobacteria</taxon>
        <taxon>Sphingomonadales</taxon>
        <taxon>Sphingomonadaceae</taxon>
        <taxon>Novosphingobium</taxon>
    </lineage>
</organism>
<dbReference type="Gene3D" id="3.40.50.150">
    <property type="entry name" value="Vaccinia Virus protein VP39"/>
    <property type="match status" value="1"/>
</dbReference>
<sequence>MLSNPNNSSFSLEPVATVRPLAPYIGGKRMLAKRLVGMIGEVPHRTYAEVFVGMGGVFFRRDHKPTAEVINDWSEDVSTFFRVMQHHYVAFLDMVRFQVSSRAGFEKLVRQDPSTLTDLQRSARFLYLQRLAFGGKVNGRHFGVNAAAPARFDITKLAPMIEAVHERLAGVVIERLPWSEFIARYDRAGTLFYLDPPYYGCERDYGPGMFDRGEFEALAEQLRSIAGRFILSLNDHPDVRRIFAGFTQHEAEVLYTVGGTDKAKVAAELIITEGAR</sequence>
<dbReference type="GO" id="GO:0032259">
    <property type="term" value="P:methylation"/>
    <property type="evidence" value="ECO:0007669"/>
    <property type="project" value="UniProtKB-KW"/>
</dbReference>
<evidence type="ECO:0000256" key="2">
    <source>
        <dbReference type="ARBA" id="ARBA00011900"/>
    </source>
</evidence>
<keyword evidence="3 7" id="KW-0489">Methyltransferase</keyword>
<dbReference type="EC" id="2.1.1.72" evidence="2"/>
<protein>
    <recommendedName>
        <fullName evidence="2">site-specific DNA-methyltransferase (adenine-specific)</fullName>
        <ecNumber evidence="2">2.1.1.72</ecNumber>
    </recommendedName>
</protein>
<dbReference type="PRINTS" id="PR00505">
    <property type="entry name" value="D12N6MTFRASE"/>
</dbReference>
<comment type="similarity">
    <text evidence="1">Belongs to the N(4)/N(6)-methyltransferase family.</text>
</comment>
<dbReference type="Pfam" id="PF02086">
    <property type="entry name" value="MethyltransfD12"/>
    <property type="match status" value="1"/>
</dbReference>
<evidence type="ECO:0000256" key="4">
    <source>
        <dbReference type="ARBA" id="ARBA00022679"/>
    </source>
</evidence>